<dbReference type="InterPro" id="IPR000843">
    <property type="entry name" value="HTH_LacI"/>
</dbReference>
<dbReference type="SUPFAM" id="SSF53822">
    <property type="entry name" value="Periplasmic binding protein-like I"/>
    <property type="match status" value="1"/>
</dbReference>
<comment type="caution">
    <text evidence="6">The sequence shown here is derived from an EMBL/GenBank/DDBJ whole genome shotgun (WGS) entry which is preliminary data.</text>
</comment>
<dbReference type="SUPFAM" id="SSF47413">
    <property type="entry name" value="lambda repressor-like DNA-binding domains"/>
    <property type="match status" value="1"/>
</dbReference>
<evidence type="ECO:0000313" key="6">
    <source>
        <dbReference type="EMBL" id="RRJ65285.1"/>
    </source>
</evidence>
<dbReference type="SMART" id="SM00354">
    <property type="entry name" value="HTH_LACI"/>
    <property type="match status" value="1"/>
</dbReference>
<dbReference type="PANTHER" id="PTHR30146:SF148">
    <property type="entry name" value="HTH-TYPE TRANSCRIPTIONAL REPRESSOR PURR-RELATED"/>
    <property type="match status" value="1"/>
</dbReference>
<sequence length="335" mass="37205">MTVTIKDLAKLANVSHTTVSRALNNSPFIKEETKRKIMELAAQMNYTPNVNAKSLVMQRSYTIGLFFTSLKRGTSSSFFADAMSGVNRVIDVEYNLFTRGIEDYEDYSSIHRKRFDGIIVMSQSESDNAFIYHVLQQEIPLVVLNRQVADSRIINILSDDKEGACAAGKHLIAEGHTRIAMIEGVESFKSTQQRREGLLNALIDSGMPIVGGYFVHGRYDMESGFQAMQELLKLEQPPTAVFCANDDMAIGAMKAVFEQGKKVPEDISVIGFDDIEFAQFTTPSLTTIKRPIEEISAEGARRLLQLIDDPSAAGETLFLKTELMRRNSTGKPAGL</sequence>
<evidence type="ECO:0000256" key="4">
    <source>
        <dbReference type="ARBA" id="ARBA00023163"/>
    </source>
</evidence>
<reference evidence="6 7" key="1">
    <citation type="submission" date="2018-11" db="EMBL/GenBank/DDBJ databases">
        <title>Genome sequencing of Paenibacillus sp. KCOM 3021 (= ChDC PVNT-B20).</title>
        <authorList>
            <person name="Kook J.-K."/>
            <person name="Park S.-N."/>
            <person name="Lim Y.K."/>
        </authorList>
    </citation>
    <scope>NUCLEOTIDE SEQUENCE [LARGE SCALE GENOMIC DNA]</scope>
    <source>
        <strain evidence="6 7">KCOM 3021</strain>
    </source>
</reference>
<keyword evidence="2" id="KW-0805">Transcription regulation</keyword>
<dbReference type="GO" id="GO:0003700">
    <property type="term" value="F:DNA-binding transcription factor activity"/>
    <property type="evidence" value="ECO:0007669"/>
    <property type="project" value="TreeGrafter"/>
</dbReference>
<dbReference type="OrthoDB" id="9775106at2"/>
<dbReference type="GO" id="GO:0000976">
    <property type="term" value="F:transcription cis-regulatory region binding"/>
    <property type="evidence" value="ECO:0007669"/>
    <property type="project" value="TreeGrafter"/>
</dbReference>
<dbReference type="PROSITE" id="PS50932">
    <property type="entry name" value="HTH_LACI_2"/>
    <property type="match status" value="1"/>
</dbReference>
<dbReference type="CDD" id="cd06267">
    <property type="entry name" value="PBP1_LacI_sugar_binding-like"/>
    <property type="match status" value="1"/>
</dbReference>
<proteinExistence type="predicted"/>
<dbReference type="Gene3D" id="3.40.50.2300">
    <property type="match status" value="2"/>
</dbReference>
<dbReference type="InterPro" id="IPR046335">
    <property type="entry name" value="LacI/GalR-like_sensor"/>
</dbReference>
<keyword evidence="1" id="KW-0678">Repressor</keyword>
<dbReference type="Gene3D" id="1.10.260.40">
    <property type="entry name" value="lambda repressor-like DNA-binding domains"/>
    <property type="match status" value="1"/>
</dbReference>
<dbReference type="InterPro" id="IPR010982">
    <property type="entry name" value="Lambda_DNA-bd_dom_sf"/>
</dbReference>
<evidence type="ECO:0000256" key="1">
    <source>
        <dbReference type="ARBA" id="ARBA00022491"/>
    </source>
</evidence>
<protein>
    <submittedName>
        <fullName evidence="6">LacI family transcriptional regulator</fullName>
    </submittedName>
</protein>
<dbReference type="PRINTS" id="PR00036">
    <property type="entry name" value="HTHLACI"/>
</dbReference>
<dbReference type="PROSITE" id="PS00356">
    <property type="entry name" value="HTH_LACI_1"/>
    <property type="match status" value="1"/>
</dbReference>
<keyword evidence="3" id="KW-0238">DNA-binding</keyword>
<evidence type="ECO:0000256" key="2">
    <source>
        <dbReference type="ARBA" id="ARBA00023015"/>
    </source>
</evidence>
<dbReference type="AlphaFoldDB" id="A0A3P3U4U6"/>
<dbReference type="Proteomes" id="UP000267017">
    <property type="component" value="Unassembled WGS sequence"/>
</dbReference>
<keyword evidence="4" id="KW-0804">Transcription</keyword>
<dbReference type="RefSeq" id="WP_128633096.1">
    <property type="nucleotide sequence ID" value="NZ_RRCN01000001.1"/>
</dbReference>
<dbReference type="PANTHER" id="PTHR30146">
    <property type="entry name" value="LACI-RELATED TRANSCRIPTIONAL REPRESSOR"/>
    <property type="match status" value="1"/>
</dbReference>
<evidence type="ECO:0000259" key="5">
    <source>
        <dbReference type="PROSITE" id="PS50932"/>
    </source>
</evidence>
<dbReference type="CDD" id="cd01392">
    <property type="entry name" value="HTH_LacI"/>
    <property type="match status" value="1"/>
</dbReference>
<feature type="domain" description="HTH lacI-type" evidence="5">
    <location>
        <begin position="3"/>
        <end position="57"/>
    </location>
</feature>
<organism evidence="6 7">
    <name type="scientific">Paenibacillus oralis</name>
    <dbReference type="NCBI Taxonomy" id="2490856"/>
    <lineage>
        <taxon>Bacteria</taxon>
        <taxon>Bacillati</taxon>
        <taxon>Bacillota</taxon>
        <taxon>Bacilli</taxon>
        <taxon>Bacillales</taxon>
        <taxon>Paenibacillaceae</taxon>
        <taxon>Paenibacillus</taxon>
    </lineage>
</organism>
<dbReference type="InterPro" id="IPR028082">
    <property type="entry name" value="Peripla_BP_I"/>
</dbReference>
<dbReference type="EMBL" id="RRCN01000001">
    <property type="protein sequence ID" value="RRJ65285.1"/>
    <property type="molecule type" value="Genomic_DNA"/>
</dbReference>
<dbReference type="Pfam" id="PF13377">
    <property type="entry name" value="Peripla_BP_3"/>
    <property type="match status" value="1"/>
</dbReference>
<dbReference type="Pfam" id="PF00356">
    <property type="entry name" value="LacI"/>
    <property type="match status" value="1"/>
</dbReference>
<evidence type="ECO:0000313" key="7">
    <source>
        <dbReference type="Proteomes" id="UP000267017"/>
    </source>
</evidence>
<keyword evidence="7" id="KW-1185">Reference proteome</keyword>
<name>A0A3P3U4U6_9BACL</name>
<evidence type="ECO:0000256" key="3">
    <source>
        <dbReference type="ARBA" id="ARBA00023125"/>
    </source>
</evidence>
<gene>
    <name evidence="6" type="ORF">EHV15_22010</name>
</gene>
<accession>A0A3P3U4U6</accession>